<evidence type="ECO:0000313" key="1">
    <source>
        <dbReference type="EMBL" id="OIQ98301.1"/>
    </source>
</evidence>
<organism evidence="1">
    <name type="scientific">mine drainage metagenome</name>
    <dbReference type="NCBI Taxonomy" id="410659"/>
    <lineage>
        <taxon>unclassified sequences</taxon>
        <taxon>metagenomes</taxon>
        <taxon>ecological metagenomes</taxon>
    </lineage>
</organism>
<dbReference type="AlphaFoldDB" id="A0A1J5SDK2"/>
<gene>
    <name evidence="1" type="ORF">GALL_197300</name>
</gene>
<protein>
    <submittedName>
        <fullName evidence="1">Uncharacterized protein</fullName>
    </submittedName>
</protein>
<reference evidence="1" key="1">
    <citation type="submission" date="2016-10" db="EMBL/GenBank/DDBJ databases">
        <title>Sequence of Gallionella enrichment culture.</title>
        <authorList>
            <person name="Poehlein A."/>
            <person name="Muehling M."/>
            <person name="Daniel R."/>
        </authorList>
    </citation>
    <scope>NUCLEOTIDE SEQUENCE</scope>
</reference>
<dbReference type="EMBL" id="MLJW01000121">
    <property type="protein sequence ID" value="OIQ98301.1"/>
    <property type="molecule type" value="Genomic_DNA"/>
</dbReference>
<proteinExistence type="predicted"/>
<dbReference type="InterPro" id="IPR027417">
    <property type="entry name" value="P-loop_NTPase"/>
</dbReference>
<dbReference type="Gene3D" id="3.40.50.300">
    <property type="entry name" value="P-loop containing nucleotide triphosphate hydrolases"/>
    <property type="match status" value="1"/>
</dbReference>
<dbReference type="SUPFAM" id="SSF52540">
    <property type="entry name" value="P-loop containing nucleoside triphosphate hydrolases"/>
    <property type="match status" value="1"/>
</dbReference>
<accession>A0A1J5SDK2</accession>
<sequence length="825" mass="92807">MQALFELTEGKKRLQALIESFPIDSPHWNEAQNRFQFIDRMLTECLGWDKPDVELENSDELGGKSDYLLGHPPKAVLEAKREAKLFEIPPTGNPTVVRKIQPLLLSSKNFKEVVHQVIPYCAIHGAQIAIVCNGPQLAIFQAIVPGQAPLEGECYFFNGFSSYVEYFPLLWKLLSPEGITENCAYRDLSLHRNPRIPPKASTSIPEPLKYRYRNAFQEDLRSLSALLLEEIEDNPKLKSSFYEECYVPIEANNRHLLLSKNIISARYRRVSEDGVVPSSLEAATTIDNAGELKLTDPALAGSTGSRPIVVIGDVGVGKTSFFENLFESLESTEKANTYFIHLNLGTKANLATDIKSFVLTEIPFVLKNKYGVDIDSADFANAIYHKDLLDFDTSVKGGLKSIDENAYRREKIAFLSDKICNRDRHLQASLGHLARGRNKQIILVLDNADQRSFAVQQEASLIAQELAASRNLLVFVALRPSTFYLSKTTGALSAYQNKILTISPPPADEVVQKRLIFAARVAEGKVEPTALSGIRLHLGSVVSFLNATLRSIRNSEPIKQFLSNITGGNTRAVIELITGFFGSPNVDSRKIVRLEEETGTYKIPLHEFTKHALLGEYAYFNSQSSFLACNIFDVSTADPREHFLASLIVAFLSSNSGVLDNDGFVNGQEIMSEMVRHGFVDDQIRCTLRRLATKRLIETPHSHYRELQVDDHEPPEQFHFRATSVGIYHIRFWTGSFAFLDAVSTDTPIFNREAREKISKLAASFEIEDRYQKADCFKSYLENQWHLSNFAANYYDFATLVQSQEDTFSSVRHVLDRNTAHRTIK</sequence>
<comment type="caution">
    <text evidence="1">The sequence shown here is derived from an EMBL/GenBank/DDBJ whole genome shotgun (WGS) entry which is preliminary data.</text>
</comment>
<name>A0A1J5SDK2_9ZZZZ</name>